<evidence type="ECO:0000313" key="4">
    <source>
        <dbReference type="EMBL" id="KAK1405251.1"/>
    </source>
</evidence>
<feature type="repeat" description="PPR" evidence="3">
    <location>
        <begin position="205"/>
        <end position="239"/>
    </location>
</feature>
<dbReference type="InterPro" id="IPR011990">
    <property type="entry name" value="TPR-like_helical_dom_sf"/>
</dbReference>
<comment type="caution">
    <text evidence="4">The sequence shown here is derived from an EMBL/GenBank/DDBJ whole genome shotgun (WGS) entry which is preliminary data.</text>
</comment>
<keyword evidence="5" id="KW-1185">Reference proteome</keyword>
<reference evidence="4" key="1">
    <citation type="submission" date="2023-02" db="EMBL/GenBank/DDBJ databases">
        <title>Genome of toxic invasive species Heracleum sosnowskyi carries increased number of genes despite the absence of recent whole-genome duplications.</title>
        <authorList>
            <person name="Schelkunov M."/>
            <person name="Shtratnikova V."/>
            <person name="Makarenko M."/>
            <person name="Klepikova A."/>
            <person name="Omelchenko D."/>
            <person name="Novikova G."/>
            <person name="Obukhova E."/>
            <person name="Bogdanov V."/>
            <person name="Penin A."/>
            <person name="Logacheva M."/>
        </authorList>
    </citation>
    <scope>NUCLEOTIDE SEQUENCE</scope>
    <source>
        <strain evidence="4">Hsosn_3</strain>
        <tissue evidence="4">Leaf</tissue>
    </source>
</reference>
<dbReference type="EMBL" id="JAUIZM010000001">
    <property type="protein sequence ID" value="KAK1405251.1"/>
    <property type="molecule type" value="Genomic_DNA"/>
</dbReference>
<evidence type="ECO:0000256" key="3">
    <source>
        <dbReference type="PROSITE-ProRule" id="PRU00708"/>
    </source>
</evidence>
<protein>
    <submittedName>
        <fullName evidence="4">Pentatricopeptide repeat-containing protein</fullName>
    </submittedName>
</protein>
<evidence type="ECO:0000256" key="2">
    <source>
        <dbReference type="ARBA" id="ARBA00022737"/>
    </source>
</evidence>
<organism evidence="4 5">
    <name type="scientific">Heracleum sosnowskyi</name>
    <dbReference type="NCBI Taxonomy" id="360622"/>
    <lineage>
        <taxon>Eukaryota</taxon>
        <taxon>Viridiplantae</taxon>
        <taxon>Streptophyta</taxon>
        <taxon>Embryophyta</taxon>
        <taxon>Tracheophyta</taxon>
        <taxon>Spermatophyta</taxon>
        <taxon>Magnoliopsida</taxon>
        <taxon>eudicotyledons</taxon>
        <taxon>Gunneridae</taxon>
        <taxon>Pentapetalae</taxon>
        <taxon>asterids</taxon>
        <taxon>campanulids</taxon>
        <taxon>Apiales</taxon>
        <taxon>Apiaceae</taxon>
        <taxon>Apioideae</taxon>
        <taxon>apioid superclade</taxon>
        <taxon>Tordylieae</taxon>
        <taxon>Tordyliinae</taxon>
        <taxon>Heracleum</taxon>
    </lineage>
</organism>
<dbReference type="NCBIfam" id="TIGR00756">
    <property type="entry name" value="PPR"/>
    <property type="match status" value="2"/>
</dbReference>
<dbReference type="Proteomes" id="UP001237642">
    <property type="component" value="Unassembled WGS sequence"/>
</dbReference>
<dbReference type="InterPro" id="IPR051114">
    <property type="entry name" value="Mito_RNA_Proc_CCM1"/>
</dbReference>
<gene>
    <name evidence="4" type="ORF">POM88_004856</name>
</gene>
<reference evidence="4" key="2">
    <citation type="submission" date="2023-05" db="EMBL/GenBank/DDBJ databases">
        <authorList>
            <person name="Schelkunov M.I."/>
        </authorList>
    </citation>
    <scope>NUCLEOTIDE SEQUENCE</scope>
    <source>
        <strain evidence="4">Hsosn_3</strain>
        <tissue evidence="4">Leaf</tissue>
    </source>
</reference>
<dbReference type="Pfam" id="PF13041">
    <property type="entry name" value="PPR_2"/>
    <property type="match status" value="1"/>
</dbReference>
<dbReference type="Gene3D" id="1.25.40.10">
    <property type="entry name" value="Tetratricopeptide repeat domain"/>
    <property type="match status" value="2"/>
</dbReference>
<keyword evidence="2" id="KW-0677">Repeat</keyword>
<sequence>MFKLVIPKRLRVSFHSLGNSVVRFSSGNSECLSLQESVRAAVEFRTYRQIPDLFIASKESCQNPNPFSFLSSFSVARRTQVIDEMLQDFISIRPRYHPYVTYSCLLTYVLQSPDPFPIALAIVQRVIRSGCVPVPQTHLLLSSAWLERRQQHESVSKLLLEMESIGYCPDCGTCNYLISSLCKVDQSNEAVQVLRGMCKAGCIPDLDTYGTVIGAMCRIRRIDVVVELVKEMVKFGLTPRQEIVVKVIAAMRARKDVWRAVEIVELLQSEGILVGFESYESVLEGCLECREYVLAGKVVMGMTNRGFIPYIRARQKVVEGLANAGDWKLAYAVRQRFAELKS</sequence>
<accession>A0AAD8JMD5</accession>
<dbReference type="GO" id="GO:0005739">
    <property type="term" value="C:mitochondrion"/>
    <property type="evidence" value="ECO:0007669"/>
    <property type="project" value="TreeGrafter"/>
</dbReference>
<dbReference type="PROSITE" id="PS51375">
    <property type="entry name" value="PPR"/>
    <property type="match status" value="2"/>
</dbReference>
<dbReference type="GO" id="GO:0007005">
    <property type="term" value="P:mitochondrion organization"/>
    <property type="evidence" value="ECO:0007669"/>
    <property type="project" value="TreeGrafter"/>
</dbReference>
<comment type="similarity">
    <text evidence="1">Belongs to the PPR family. P subfamily.</text>
</comment>
<dbReference type="GO" id="GO:0003729">
    <property type="term" value="F:mRNA binding"/>
    <property type="evidence" value="ECO:0007669"/>
    <property type="project" value="TreeGrafter"/>
</dbReference>
<dbReference type="InterPro" id="IPR002885">
    <property type="entry name" value="PPR_rpt"/>
</dbReference>
<dbReference type="AlphaFoldDB" id="A0AAD8JMD5"/>
<dbReference type="PANTHER" id="PTHR47934">
    <property type="entry name" value="PENTATRICOPEPTIDE REPEAT-CONTAINING PROTEIN PET309, MITOCHONDRIAL"/>
    <property type="match status" value="1"/>
</dbReference>
<dbReference type="GO" id="GO:0006396">
    <property type="term" value="P:RNA processing"/>
    <property type="evidence" value="ECO:0007669"/>
    <property type="project" value="TreeGrafter"/>
</dbReference>
<proteinExistence type="inferred from homology"/>
<name>A0AAD8JMD5_9APIA</name>
<feature type="repeat" description="PPR" evidence="3">
    <location>
        <begin position="170"/>
        <end position="204"/>
    </location>
</feature>
<evidence type="ECO:0000256" key="1">
    <source>
        <dbReference type="ARBA" id="ARBA00007626"/>
    </source>
</evidence>
<dbReference type="PANTHER" id="PTHR47934:SF8">
    <property type="entry name" value="PENTACOTRIPEPTIDE-REPEAT REGION OF PRORP DOMAIN-CONTAINING PROTEIN"/>
    <property type="match status" value="1"/>
</dbReference>
<evidence type="ECO:0000313" key="5">
    <source>
        <dbReference type="Proteomes" id="UP001237642"/>
    </source>
</evidence>